<name>A0A420ZAZ9_UNCK3</name>
<dbReference type="GO" id="GO:0005829">
    <property type="term" value="C:cytosol"/>
    <property type="evidence" value="ECO:0007669"/>
    <property type="project" value="TreeGrafter"/>
</dbReference>
<dbReference type="EMBL" id="QMNG01000115">
    <property type="protein sequence ID" value="RLC35821.1"/>
    <property type="molecule type" value="Genomic_DNA"/>
</dbReference>
<evidence type="ECO:0000259" key="6">
    <source>
        <dbReference type="Pfam" id="PF00958"/>
    </source>
</evidence>
<keyword evidence="4" id="KW-0658">Purine biosynthesis</keyword>
<dbReference type="PANTHER" id="PTHR11922">
    <property type="entry name" value="GMP SYNTHASE-RELATED"/>
    <property type="match status" value="1"/>
</dbReference>
<sequence>KVWQAFAVVGDDKWVGVKGDRRHHGYIVVIRIVESADGMTADWARIPHEVLDEISRKITSEIPEVTMVTYAITTKPPSTIEPC</sequence>
<keyword evidence="3" id="KW-0332">GMP biosynthesis</keyword>
<dbReference type="Proteomes" id="UP000281261">
    <property type="component" value="Unassembled WGS sequence"/>
</dbReference>
<dbReference type="Gene3D" id="3.30.300.10">
    <property type="match status" value="1"/>
</dbReference>
<dbReference type="AlphaFoldDB" id="A0A420ZAZ9"/>
<dbReference type="GO" id="GO:0003921">
    <property type="term" value="F:GMP synthase activity"/>
    <property type="evidence" value="ECO:0007669"/>
    <property type="project" value="TreeGrafter"/>
</dbReference>
<evidence type="ECO:0000256" key="5">
    <source>
        <dbReference type="ARBA" id="ARBA00022840"/>
    </source>
</evidence>
<evidence type="ECO:0000256" key="2">
    <source>
        <dbReference type="ARBA" id="ARBA00022741"/>
    </source>
</evidence>
<gene>
    <name evidence="7" type="ORF">DRH29_05700</name>
</gene>
<accession>A0A420ZAZ9</accession>
<dbReference type="PANTHER" id="PTHR11922:SF2">
    <property type="entry name" value="GMP SYNTHASE [GLUTAMINE-HYDROLYZING]"/>
    <property type="match status" value="1"/>
</dbReference>
<protein>
    <submittedName>
        <fullName evidence="7">GMP synthase (Glutamine-hydrolyzing)</fullName>
    </submittedName>
</protein>
<keyword evidence="1" id="KW-0436">Ligase</keyword>
<keyword evidence="2" id="KW-0547">Nucleotide-binding</keyword>
<comment type="caution">
    <text evidence="7">The sequence shown here is derived from an EMBL/GenBank/DDBJ whole genome shotgun (WGS) entry which is preliminary data.</text>
</comment>
<organism evidence="7 8">
    <name type="scientific">candidate division Kazan bacterium</name>
    <dbReference type="NCBI Taxonomy" id="2202143"/>
    <lineage>
        <taxon>Bacteria</taxon>
        <taxon>Bacteria division Kazan-3B-28</taxon>
    </lineage>
</organism>
<dbReference type="GO" id="GO:0005524">
    <property type="term" value="F:ATP binding"/>
    <property type="evidence" value="ECO:0007669"/>
    <property type="project" value="UniProtKB-KW"/>
</dbReference>
<evidence type="ECO:0000256" key="1">
    <source>
        <dbReference type="ARBA" id="ARBA00022598"/>
    </source>
</evidence>
<evidence type="ECO:0000313" key="7">
    <source>
        <dbReference type="EMBL" id="RLC35821.1"/>
    </source>
</evidence>
<feature type="domain" description="GMP synthase C-terminal" evidence="6">
    <location>
        <begin position="1"/>
        <end position="81"/>
    </location>
</feature>
<evidence type="ECO:0000313" key="8">
    <source>
        <dbReference type="Proteomes" id="UP000281261"/>
    </source>
</evidence>
<dbReference type="Pfam" id="PF00958">
    <property type="entry name" value="GMP_synt_C"/>
    <property type="match status" value="1"/>
</dbReference>
<reference evidence="7 8" key="1">
    <citation type="submission" date="2018-06" db="EMBL/GenBank/DDBJ databases">
        <title>Extensive metabolic versatility and redundancy in microbially diverse, dynamic hydrothermal sediments.</title>
        <authorList>
            <person name="Dombrowski N."/>
            <person name="Teske A."/>
            <person name="Baker B.J."/>
        </authorList>
    </citation>
    <scope>NUCLEOTIDE SEQUENCE [LARGE SCALE GENOMIC DNA]</scope>
    <source>
        <strain evidence="7">B79_G16</strain>
    </source>
</reference>
<dbReference type="SUPFAM" id="SSF54810">
    <property type="entry name" value="GMP synthetase C-terminal dimerisation domain"/>
    <property type="match status" value="1"/>
</dbReference>
<dbReference type="InterPro" id="IPR001674">
    <property type="entry name" value="GMP_synth_C"/>
</dbReference>
<evidence type="ECO:0000256" key="4">
    <source>
        <dbReference type="ARBA" id="ARBA00022755"/>
    </source>
</evidence>
<keyword evidence="5" id="KW-0067">ATP-binding</keyword>
<proteinExistence type="predicted"/>
<evidence type="ECO:0000256" key="3">
    <source>
        <dbReference type="ARBA" id="ARBA00022749"/>
    </source>
</evidence>
<feature type="non-terminal residue" evidence="7">
    <location>
        <position position="1"/>
    </location>
</feature>